<evidence type="ECO:0000313" key="3">
    <source>
        <dbReference type="EMBL" id="PWN33557.1"/>
    </source>
</evidence>
<dbReference type="GeneID" id="37019596"/>
<reference evidence="3 4" key="1">
    <citation type="journal article" date="2018" name="Mol. Biol. Evol.">
        <title>Broad Genomic Sampling Reveals a Smut Pathogenic Ancestry of the Fungal Clade Ustilaginomycotina.</title>
        <authorList>
            <person name="Kijpornyongpan T."/>
            <person name="Mondo S.J."/>
            <person name="Barry K."/>
            <person name="Sandor L."/>
            <person name="Lee J."/>
            <person name="Lipzen A."/>
            <person name="Pangilinan J."/>
            <person name="LaButti K."/>
            <person name="Hainaut M."/>
            <person name="Henrissat B."/>
            <person name="Grigoriev I.V."/>
            <person name="Spatafora J.W."/>
            <person name="Aime M.C."/>
        </authorList>
    </citation>
    <scope>NUCLEOTIDE SEQUENCE [LARGE SCALE GENOMIC DNA]</scope>
    <source>
        <strain evidence="3 4">MCA 3882</strain>
    </source>
</reference>
<proteinExistence type="predicted"/>
<dbReference type="RefSeq" id="XP_025353859.1">
    <property type="nucleotide sequence ID" value="XM_025497815.1"/>
</dbReference>
<feature type="transmembrane region" description="Helical" evidence="2">
    <location>
        <begin position="7"/>
        <end position="28"/>
    </location>
</feature>
<dbReference type="EMBL" id="KZ819604">
    <property type="protein sequence ID" value="PWN33557.1"/>
    <property type="molecule type" value="Genomic_DNA"/>
</dbReference>
<keyword evidence="4" id="KW-1185">Reference proteome</keyword>
<name>A0A316V7I7_9BASI</name>
<keyword evidence="2" id="KW-0812">Transmembrane</keyword>
<feature type="compositionally biased region" description="Low complexity" evidence="1">
    <location>
        <begin position="29"/>
        <end position="38"/>
    </location>
</feature>
<evidence type="ECO:0000313" key="4">
    <source>
        <dbReference type="Proteomes" id="UP000245771"/>
    </source>
</evidence>
<dbReference type="InParanoid" id="A0A316V7I7"/>
<feature type="compositionally biased region" description="Basic and acidic residues" evidence="1">
    <location>
        <begin position="191"/>
        <end position="212"/>
    </location>
</feature>
<evidence type="ECO:0000256" key="2">
    <source>
        <dbReference type="SAM" id="Phobius"/>
    </source>
</evidence>
<dbReference type="Proteomes" id="UP000245771">
    <property type="component" value="Unassembled WGS sequence"/>
</dbReference>
<dbReference type="AlphaFoldDB" id="A0A316V7I7"/>
<evidence type="ECO:0000256" key="1">
    <source>
        <dbReference type="SAM" id="MobiDB-lite"/>
    </source>
</evidence>
<gene>
    <name evidence="3" type="ORF">FA14DRAFT_156248</name>
</gene>
<accession>A0A316V7I7</accession>
<feature type="region of interest" description="Disordered" evidence="1">
    <location>
        <begin position="187"/>
        <end position="221"/>
    </location>
</feature>
<organism evidence="3 4">
    <name type="scientific">Meira miltonrushii</name>
    <dbReference type="NCBI Taxonomy" id="1280837"/>
    <lineage>
        <taxon>Eukaryota</taxon>
        <taxon>Fungi</taxon>
        <taxon>Dikarya</taxon>
        <taxon>Basidiomycota</taxon>
        <taxon>Ustilaginomycotina</taxon>
        <taxon>Exobasidiomycetes</taxon>
        <taxon>Exobasidiales</taxon>
        <taxon>Brachybasidiaceae</taxon>
        <taxon>Meira</taxon>
    </lineage>
</organism>
<keyword evidence="2" id="KW-1133">Transmembrane helix</keyword>
<feature type="region of interest" description="Disordered" evidence="1">
    <location>
        <begin position="29"/>
        <end position="51"/>
    </location>
</feature>
<keyword evidence="2" id="KW-0472">Membrane</keyword>
<protein>
    <submittedName>
        <fullName evidence="3">Uncharacterized protein</fullName>
    </submittedName>
</protein>
<sequence>MYKDTQLLYLLISLFGYIILGSCTSIDLNRSPPSSSQSESERNPRVTSIGNEHDFHAVDSSSYIRSFPETIEETNRQAGSSLVDEDGHGTKRAKYIYPSNMTAKEKKNLRNKRWYAGLSLDRKEKKKSNARLKIFKLTEEERKLAYQRWKQKYYAEDTKTKVLLRNRENYRNLNDEEKRKRIQQTRANALKLRESLTPEERERKRLDLNAKQRERRRKKKL</sequence>
<dbReference type="PROSITE" id="PS51257">
    <property type="entry name" value="PROKAR_LIPOPROTEIN"/>
    <property type="match status" value="1"/>
</dbReference>